<evidence type="ECO:0000313" key="7">
    <source>
        <dbReference type="EMBL" id="MDN3292799.1"/>
    </source>
</evidence>
<keyword evidence="3" id="KW-0479">Metal-binding</keyword>
<keyword evidence="7" id="KW-0560">Oxidoreductase</keyword>
<keyword evidence="5" id="KW-0408">Iron</keyword>
<evidence type="ECO:0000256" key="4">
    <source>
        <dbReference type="ARBA" id="ARBA00022737"/>
    </source>
</evidence>
<reference evidence="7" key="1">
    <citation type="submission" date="2023-06" db="EMBL/GenBank/DDBJ databases">
        <title>WGS-Sequencing of Streptomyces ficellus isolate 21 collected from sand in Gara Djebilet Iron Mine in Algeria.</title>
        <authorList>
            <person name="Zegers G.P."/>
            <person name="Gomez A."/>
            <person name="Gueddou A."/>
            <person name="Zahara A.F."/>
            <person name="Worth M."/>
            <person name="Sevigny J.L."/>
            <person name="Tisa L."/>
        </authorList>
    </citation>
    <scope>NUCLEOTIDE SEQUENCE</scope>
    <source>
        <strain evidence="7">AS11</strain>
    </source>
</reference>
<dbReference type="RefSeq" id="WP_290109604.1">
    <property type="nucleotide sequence ID" value="NZ_JAUEPL010000002.1"/>
</dbReference>
<keyword evidence="8" id="KW-1185">Reference proteome</keyword>
<dbReference type="GO" id="GO:0003868">
    <property type="term" value="F:4-hydroxyphenylpyruvate dioxygenase activity"/>
    <property type="evidence" value="ECO:0007669"/>
    <property type="project" value="UniProtKB-EC"/>
</dbReference>
<dbReference type="CDD" id="cd08342">
    <property type="entry name" value="HPPD_N_like"/>
    <property type="match status" value="1"/>
</dbReference>
<evidence type="ECO:0000256" key="5">
    <source>
        <dbReference type="ARBA" id="ARBA00023004"/>
    </source>
</evidence>
<dbReference type="InterPro" id="IPR005153">
    <property type="entry name" value="MbtH-like_dom"/>
</dbReference>
<sequence>MTDPFDDEHAAFSVLVNAEGQHSLWPAAATVPQGWTVAHPPADRATSLAYVNEHWTDLRPRSLAQRLRRNKETTMSGGTDAAASAFSGMAVDHVTFHVTDLPGSTEWLSRGYGLTVYARSDGEPETAGARSVALGRHGIRLVLSQPVAGAHPAADYLDKHGDGVADIALRVPDARAAFAEAVRRGARPVSAPTAHGDLVTATITGVGDIAHTFVQRSEGGDGLALPGLAPVEQGPTGPDRGLREIDHFAIVIEPGKMDSTVDFYRTVLDFEPIFTERIEVDGQVMITKAIESRSGGVTFTLVTPDPSKATGHLDEFLKSHNGPGVQHIAFTTDDIVRSVDSLAAHGVDFLPTPGAYYRVLADRLTPMRHAVSELERLNILIDEDHDGQLFQIFTRSVHPKGTLFLEIIERMGARSFGSGNVKALYQAVEYEQGRGTGHGT</sequence>
<protein>
    <submittedName>
        <fullName evidence="7">4-hydroxyphenylpyruvate dioxygenase</fullName>
        <ecNumber evidence="7">1.13.11.27</ecNumber>
    </submittedName>
</protein>
<keyword evidence="7" id="KW-0223">Dioxygenase</keyword>
<dbReference type="SUPFAM" id="SSF160582">
    <property type="entry name" value="MbtH-like"/>
    <property type="match status" value="1"/>
</dbReference>
<dbReference type="InterPro" id="IPR005956">
    <property type="entry name" value="4OHPhenylPyrv_dOase"/>
</dbReference>
<dbReference type="InterPro" id="IPR037523">
    <property type="entry name" value="VOC_core"/>
</dbReference>
<dbReference type="Pfam" id="PF00903">
    <property type="entry name" value="Glyoxalase"/>
    <property type="match status" value="1"/>
</dbReference>
<dbReference type="EMBL" id="JAUEPL010000002">
    <property type="protein sequence ID" value="MDN3292799.1"/>
    <property type="molecule type" value="Genomic_DNA"/>
</dbReference>
<evidence type="ECO:0000256" key="2">
    <source>
        <dbReference type="ARBA" id="ARBA00005877"/>
    </source>
</evidence>
<feature type="domain" description="VOC" evidence="6">
    <location>
        <begin position="90"/>
        <end position="216"/>
    </location>
</feature>
<dbReference type="SMART" id="SM00923">
    <property type="entry name" value="MbtH"/>
    <property type="match status" value="1"/>
</dbReference>
<comment type="caution">
    <text evidence="7">The sequence shown here is derived from an EMBL/GenBank/DDBJ whole genome shotgun (WGS) entry which is preliminary data.</text>
</comment>
<dbReference type="PROSITE" id="PS51819">
    <property type="entry name" value="VOC"/>
    <property type="match status" value="2"/>
</dbReference>
<name>A0ABT7YZX9_9ACTN</name>
<dbReference type="PANTHER" id="PTHR11959">
    <property type="entry name" value="4-HYDROXYPHENYLPYRUVATE DIOXYGENASE"/>
    <property type="match status" value="1"/>
</dbReference>
<evidence type="ECO:0000313" key="8">
    <source>
        <dbReference type="Proteomes" id="UP001174050"/>
    </source>
</evidence>
<dbReference type="Proteomes" id="UP001174050">
    <property type="component" value="Unassembled WGS sequence"/>
</dbReference>
<dbReference type="Gene3D" id="3.90.820.10">
    <property type="entry name" value="Structural Genomics, Unknown Function 30-nov-00 1gh9 Mol_id"/>
    <property type="match status" value="1"/>
</dbReference>
<dbReference type="InterPro" id="IPR041735">
    <property type="entry name" value="4OHPhenylPyrv_dOase_C"/>
</dbReference>
<evidence type="ECO:0000256" key="3">
    <source>
        <dbReference type="ARBA" id="ARBA00022723"/>
    </source>
</evidence>
<dbReference type="Gene3D" id="3.10.180.10">
    <property type="entry name" value="2,3-Dihydroxybiphenyl 1,2-Dioxygenase, domain 1"/>
    <property type="match status" value="2"/>
</dbReference>
<dbReference type="EC" id="1.13.11.27" evidence="7"/>
<dbReference type="Pfam" id="PF03621">
    <property type="entry name" value="MbtH"/>
    <property type="match status" value="1"/>
</dbReference>
<dbReference type="InterPro" id="IPR029068">
    <property type="entry name" value="Glyas_Bleomycin-R_OHBP_Dase"/>
</dbReference>
<dbReference type="NCBIfam" id="TIGR01263">
    <property type="entry name" value="4HPPD"/>
    <property type="match status" value="1"/>
</dbReference>
<dbReference type="SUPFAM" id="SSF54593">
    <property type="entry name" value="Glyoxalase/Bleomycin resistance protein/Dihydroxybiphenyl dioxygenase"/>
    <property type="match status" value="1"/>
</dbReference>
<dbReference type="InterPro" id="IPR038020">
    <property type="entry name" value="MbtH-like_sf"/>
</dbReference>
<dbReference type="PANTHER" id="PTHR11959:SF1">
    <property type="entry name" value="4-HYDROXYPHENYLPYRUVATE DIOXYGENASE"/>
    <property type="match status" value="1"/>
</dbReference>
<gene>
    <name evidence="7" type="primary">hppD</name>
    <name evidence="7" type="ORF">QWM81_01815</name>
</gene>
<dbReference type="InterPro" id="IPR041736">
    <property type="entry name" value="4OHPhenylPyrv_dOase_N"/>
</dbReference>
<feature type="domain" description="VOC" evidence="6">
    <location>
        <begin position="244"/>
        <end position="395"/>
    </location>
</feature>
<dbReference type="InterPro" id="IPR004360">
    <property type="entry name" value="Glyas_Fos-R_dOase_dom"/>
</dbReference>
<accession>A0ABT7YZX9</accession>
<keyword evidence="4" id="KW-0677">Repeat</keyword>
<evidence type="ECO:0000256" key="1">
    <source>
        <dbReference type="ARBA" id="ARBA00001962"/>
    </source>
</evidence>
<proteinExistence type="inferred from homology"/>
<comment type="cofactor">
    <cofactor evidence="1">
        <name>Fe cation</name>
        <dbReference type="ChEBI" id="CHEBI:24875"/>
    </cofactor>
</comment>
<dbReference type="Pfam" id="PF13669">
    <property type="entry name" value="Glyoxalase_4"/>
    <property type="match status" value="1"/>
</dbReference>
<dbReference type="CDD" id="cd07250">
    <property type="entry name" value="HPPD_C_like"/>
    <property type="match status" value="1"/>
</dbReference>
<evidence type="ECO:0000259" key="6">
    <source>
        <dbReference type="PROSITE" id="PS51819"/>
    </source>
</evidence>
<organism evidence="7 8">
    <name type="scientific">Streptomyces ficellus</name>
    <dbReference type="NCBI Taxonomy" id="1977088"/>
    <lineage>
        <taxon>Bacteria</taxon>
        <taxon>Bacillati</taxon>
        <taxon>Actinomycetota</taxon>
        <taxon>Actinomycetes</taxon>
        <taxon>Kitasatosporales</taxon>
        <taxon>Streptomycetaceae</taxon>
        <taxon>Streptomyces</taxon>
    </lineage>
</organism>
<comment type="similarity">
    <text evidence="2">Belongs to the 4HPPD family.</text>
</comment>